<protein>
    <submittedName>
        <fullName evidence="3">Prolactin receptor</fullName>
    </submittedName>
</protein>
<evidence type="ECO:0000313" key="2">
    <source>
        <dbReference type="Proteomes" id="UP000887565"/>
    </source>
</evidence>
<dbReference type="AlphaFoldDB" id="A0A915JXC7"/>
<name>A0A915JXC7_ROMCU</name>
<organism evidence="2 3">
    <name type="scientific">Romanomermis culicivorax</name>
    <name type="common">Nematode worm</name>
    <dbReference type="NCBI Taxonomy" id="13658"/>
    <lineage>
        <taxon>Eukaryota</taxon>
        <taxon>Metazoa</taxon>
        <taxon>Ecdysozoa</taxon>
        <taxon>Nematoda</taxon>
        <taxon>Enoplea</taxon>
        <taxon>Dorylaimia</taxon>
        <taxon>Mermithida</taxon>
        <taxon>Mermithoidea</taxon>
        <taxon>Mermithidae</taxon>
        <taxon>Romanomermis</taxon>
    </lineage>
</organism>
<evidence type="ECO:0000256" key="1">
    <source>
        <dbReference type="SAM" id="MobiDB-lite"/>
    </source>
</evidence>
<feature type="region of interest" description="Disordered" evidence="1">
    <location>
        <begin position="46"/>
        <end position="82"/>
    </location>
</feature>
<dbReference type="WBParaSite" id="nRc.2.0.1.t30679-RA">
    <property type="protein sequence ID" value="nRc.2.0.1.t30679-RA"/>
    <property type="gene ID" value="nRc.2.0.1.g30679"/>
</dbReference>
<reference evidence="3" key="1">
    <citation type="submission" date="2022-11" db="UniProtKB">
        <authorList>
            <consortium name="WormBaseParasite"/>
        </authorList>
    </citation>
    <scope>IDENTIFICATION</scope>
</reference>
<dbReference type="Proteomes" id="UP000887565">
    <property type="component" value="Unplaced"/>
</dbReference>
<evidence type="ECO:0000313" key="3">
    <source>
        <dbReference type="WBParaSite" id="nRc.2.0.1.t30679-RA"/>
    </source>
</evidence>
<proteinExistence type="predicted"/>
<keyword evidence="2" id="KW-1185">Reference proteome</keyword>
<sequence length="126" mass="14036">AANLTLKPERCDFFAKANTPGNEKPSTSTPITTDDSINIVEIWAKSRQKLSPQPQDDLDVPETRQEEKIVGPSDLPNQDKKWPTHKKSTLLLTKPDRRWKISVAPSITNCSALIILVPQVAPLKKV</sequence>
<accession>A0A915JXC7</accession>